<dbReference type="GO" id="GO:0006094">
    <property type="term" value="P:gluconeogenesis"/>
    <property type="evidence" value="ECO:0007669"/>
    <property type="project" value="InterPro"/>
</dbReference>
<dbReference type="GO" id="GO:0004611">
    <property type="term" value="F:phosphoenolpyruvate carboxykinase activity"/>
    <property type="evidence" value="ECO:0007669"/>
    <property type="project" value="InterPro"/>
</dbReference>
<dbReference type="Gene3D" id="3.90.228.20">
    <property type="match status" value="1"/>
</dbReference>
<dbReference type="InterPro" id="IPR035077">
    <property type="entry name" value="PEP_carboxykinase_GTP_C"/>
</dbReference>
<protein>
    <submittedName>
        <fullName evidence="3">Phosphoenolpyruvate carboxykinase C-terminal P-loop domain-containing protein</fullName>
    </submittedName>
</protein>
<dbReference type="Pfam" id="PF00821">
    <property type="entry name" value="PEPCK_GTP"/>
    <property type="match status" value="1"/>
</dbReference>
<reference evidence="3" key="1">
    <citation type="submission" date="2022-11" db="UniProtKB">
        <authorList>
            <consortium name="WormBaseParasite"/>
        </authorList>
    </citation>
    <scope>IDENTIFICATION</scope>
</reference>
<evidence type="ECO:0000313" key="3">
    <source>
        <dbReference type="WBParaSite" id="jg21835"/>
    </source>
</evidence>
<dbReference type="SUPFAM" id="SSF53795">
    <property type="entry name" value="PEP carboxykinase-like"/>
    <property type="match status" value="1"/>
</dbReference>
<organism evidence="2 3">
    <name type="scientific">Ditylenchus dipsaci</name>
    <dbReference type="NCBI Taxonomy" id="166011"/>
    <lineage>
        <taxon>Eukaryota</taxon>
        <taxon>Metazoa</taxon>
        <taxon>Ecdysozoa</taxon>
        <taxon>Nematoda</taxon>
        <taxon>Chromadorea</taxon>
        <taxon>Rhabditida</taxon>
        <taxon>Tylenchina</taxon>
        <taxon>Tylenchomorpha</taxon>
        <taxon>Sphaerularioidea</taxon>
        <taxon>Anguinidae</taxon>
        <taxon>Anguininae</taxon>
        <taxon>Ditylenchus</taxon>
    </lineage>
</organism>
<dbReference type="InterPro" id="IPR013035">
    <property type="entry name" value="PEP_carboxykinase_C"/>
</dbReference>
<evidence type="ECO:0000313" key="2">
    <source>
        <dbReference type="Proteomes" id="UP000887574"/>
    </source>
</evidence>
<accession>A0A915DQG5</accession>
<proteinExistence type="predicted"/>
<dbReference type="AlphaFoldDB" id="A0A915DQG5"/>
<keyword evidence="2" id="KW-1185">Reference proteome</keyword>
<feature type="domain" description="Phosphoenolpyruvate carboxykinase C-terminal P-loop" evidence="1">
    <location>
        <begin position="11"/>
        <end position="54"/>
    </location>
</feature>
<sequence length="107" mass="12232">MTDDLRKLHGARFDVRCKQVPNIHPLWENSKGVPLSAIVFGCRRSDGLSLVVEHCRGSMAALWLYLFARNPLTRTGFSPMIRWGCRRFNLRFLLLPCLTNTTQPVCS</sequence>
<dbReference type="Proteomes" id="UP000887574">
    <property type="component" value="Unplaced"/>
</dbReference>
<dbReference type="GO" id="GO:0017076">
    <property type="term" value="F:purine nucleotide binding"/>
    <property type="evidence" value="ECO:0007669"/>
    <property type="project" value="InterPro"/>
</dbReference>
<evidence type="ECO:0000259" key="1">
    <source>
        <dbReference type="Pfam" id="PF00821"/>
    </source>
</evidence>
<dbReference type="WBParaSite" id="jg21835">
    <property type="protein sequence ID" value="jg21835"/>
    <property type="gene ID" value="jg21835"/>
</dbReference>
<name>A0A915DQG5_9BILA</name>